<gene>
    <name evidence="10" type="ORF">LY08_01114</name>
</gene>
<feature type="domain" description="Histidine kinase" evidence="9">
    <location>
        <begin position="332"/>
        <end position="526"/>
    </location>
</feature>
<sequence length="531" mass="61625">MLLPNFDKKIKYYLIALIIIITGAYFLNNVVTSNINLENQKIEAQLDKTHNDAIINAKAGIQVYATIVSSLKSFTNNSEEFPSEKLLQKYLNDILKEIKFNDSILINYIDKDHYFRYIITPKQIDPQNLKGINVSSFRSKERIEELERILLSEDIRIFSPVNLREGWTGFPFNFSAKNKNNEVIGYFAPIINVKYLLDFFYENNKYENFAHKFVINDTLDLTREAFYNGSEIFNSKKDEEYYKNFDIKDSDFIYSTIELFGLKLKIGSAFKNKPVVEKSIYNLAYISYALVSVLLFVALHQYLRNRYLNKSLKTANKDLESNLLKIQTLIKEIHHRIKNNMQMVSGILLMQEGEYEDENIKKALRDSQSRIQSMSLVHEKLYGNSTLKEVKTKEYIEQLINFVEDTVKNKSTEIIKFIKIDKDLSFDADTTSNLGLIINELITNSFKYAFDDTKENSLSIEITKDSEHYKLLYKDSGSGLPDDFDIETSESLGMQLISILTEQLGGTITYEKEPESTFVIYFNPLEKSFHG</sequence>
<accession>A0A327RGW5</accession>
<evidence type="ECO:0000313" key="10">
    <source>
        <dbReference type="EMBL" id="RAJ16256.1"/>
    </source>
</evidence>
<evidence type="ECO:0000256" key="1">
    <source>
        <dbReference type="ARBA" id="ARBA00000085"/>
    </source>
</evidence>
<dbReference type="InterPro" id="IPR003594">
    <property type="entry name" value="HATPase_dom"/>
</dbReference>
<evidence type="ECO:0000256" key="5">
    <source>
        <dbReference type="ARBA" id="ARBA00022741"/>
    </source>
</evidence>
<dbReference type="Proteomes" id="UP000248703">
    <property type="component" value="Unassembled WGS sequence"/>
</dbReference>
<dbReference type="AlphaFoldDB" id="A0A327RGW5"/>
<dbReference type="PANTHER" id="PTHR41523">
    <property type="entry name" value="TWO-COMPONENT SYSTEM SENSOR PROTEIN"/>
    <property type="match status" value="1"/>
</dbReference>
<evidence type="ECO:0000256" key="3">
    <source>
        <dbReference type="ARBA" id="ARBA00022553"/>
    </source>
</evidence>
<dbReference type="InterPro" id="IPR005467">
    <property type="entry name" value="His_kinase_dom"/>
</dbReference>
<protein>
    <recommendedName>
        <fullName evidence="2">histidine kinase</fullName>
        <ecNumber evidence="2">2.7.13.3</ecNumber>
    </recommendedName>
</protein>
<keyword evidence="8" id="KW-0812">Transmembrane</keyword>
<comment type="caution">
    <text evidence="10">The sequence shown here is derived from an EMBL/GenBank/DDBJ whole genome shotgun (WGS) entry which is preliminary data.</text>
</comment>
<dbReference type="SMART" id="SM00387">
    <property type="entry name" value="HATPase_c"/>
    <property type="match status" value="1"/>
</dbReference>
<dbReference type="RefSeq" id="WP_111659451.1">
    <property type="nucleotide sequence ID" value="NZ_QLLO01000003.1"/>
</dbReference>
<dbReference type="Pfam" id="PF02518">
    <property type="entry name" value="HATPase_c"/>
    <property type="match status" value="1"/>
</dbReference>
<feature type="transmembrane region" description="Helical" evidence="8">
    <location>
        <begin position="283"/>
        <end position="303"/>
    </location>
</feature>
<evidence type="ECO:0000259" key="9">
    <source>
        <dbReference type="PROSITE" id="PS50109"/>
    </source>
</evidence>
<dbReference type="Gene3D" id="3.30.565.10">
    <property type="entry name" value="Histidine kinase-like ATPase, C-terminal domain"/>
    <property type="match status" value="1"/>
</dbReference>
<dbReference type="InterPro" id="IPR011495">
    <property type="entry name" value="Sig_transdc_His_kin_sub2_dim/P"/>
</dbReference>
<dbReference type="Gene3D" id="3.30.450.20">
    <property type="entry name" value="PAS domain"/>
    <property type="match status" value="1"/>
</dbReference>
<dbReference type="OrthoDB" id="9767435at2"/>
<keyword evidence="6 10" id="KW-0418">Kinase</keyword>
<dbReference type="EMBL" id="QLLO01000003">
    <property type="protein sequence ID" value="RAJ16256.1"/>
    <property type="molecule type" value="Genomic_DNA"/>
</dbReference>
<dbReference type="InterPro" id="IPR036890">
    <property type="entry name" value="HATPase_C_sf"/>
</dbReference>
<organism evidence="10 11">
    <name type="scientific">Olleya aquimaris</name>
    <dbReference type="NCBI Taxonomy" id="639310"/>
    <lineage>
        <taxon>Bacteria</taxon>
        <taxon>Pseudomonadati</taxon>
        <taxon>Bacteroidota</taxon>
        <taxon>Flavobacteriia</taxon>
        <taxon>Flavobacteriales</taxon>
        <taxon>Flavobacteriaceae</taxon>
    </lineage>
</organism>
<dbReference type="PROSITE" id="PS50109">
    <property type="entry name" value="HIS_KIN"/>
    <property type="match status" value="1"/>
</dbReference>
<dbReference type="SUPFAM" id="SSF55874">
    <property type="entry name" value="ATPase domain of HSP90 chaperone/DNA topoisomerase II/histidine kinase"/>
    <property type="match status" value="1"/>
</dbReference>
<dbReference type="Pfam" id="PF07568">
    <property type="entry name" value="HisKA_2"/>
    <property type="match status" value="1"/>
</dbReference>
<keyword evidence="3" id="KW-0597">Phosphoprotein</keyword>
<feature type="transmembrane region" description="Helical" evidence="8">
    <location>
        <begin position="12"/>
        <end position="31"/>
    </location>
</feature>
<proteinExistence type="predicted"/>
<evidence type="ECO:0000256" key="4">
    <source>
        <dbReference type="ARBA" id="ARBA00022679"/>
    </source>
</evidence>
<evidence type="ECO:0000256" key="2">
    <source>
        <dbReference type="ARBA" id="ARBA00012438"/>
    </source>
</evidence>
<name>A0A327RGW5_9FLAO</name>
<reference evidence="10 11" key="1">
    <citation type="submission" date="2018-06" db="EMBL/GenBank/DDBJ databases">
        <title>Genomic Encyclopedia of Archaeal and Bacterial Type Strains, Phase II (KMG-II): from individual species to whole genera.</title>
        <authorList>
            <person name="Goeker M."/>
        </authorList>
    </citation>
    <scope>NUCLEOTIDE SEQUENCE [LARGE SCALE GENOMIC DNA]</scope>
    <source>
        <strain evidence="10 11">DSM 24464</strain>
    </source>
</reference>
<keyword evidence="11" id="KW-1185">Reference proteome</keyword>
<evidence type="ECO:0000256" key="7">
    <source>
        <dbReference type="ARBA" id="ARBA00022840"/>
    </source>
</evidence>
<comment type="catalytic activity">
    <reaction evidence="1">
        <text>ATP + protein L-histidine = ADP + protein N-phospho-L-histidine.</text>
        <dbReference type="EC" id="2.7.13.3"/>
    </reaction>
</comment>
<keyword evidence="4" id="KW-0808">Transferase</keyword>
<evidence type="ECO:0000256" key="8">
    <source>
        <dbReference type="SAM" id="Phobius"/>
    </source>
</evidence>
<keyword evidence="7" id="KW-0067">ATP-binding</keyword>
<evidence type="ECO:0000256" key="6">
    <source>
        <dbReference type="ARBA" id="ARBA00022777"/>
    </source>
</evidence>
<keyword evidence="5" id="KW-0547">Nucleotide-binding</keyword>
<dbReference type="GO" id="GO:0005524">
    <property type="term" value="F:ATP binding"/>
    <property type="evidence" value="ECO:0007669"/>
    <property type="project" value="UniProtKB-KW"/>
</dbReference>
<dbReference type="EC" id="2.7.13.3" evidence="2"/>
<keyword evidence="8" id="KW-1133">Transmembrane helix</keyword>
<evidence type="ECO:0000313" key="11">
    <source>
        <dbReference type="Proteomes" id="UP000248703"/>
    </source>
</evidence>
<dbReference type="PANTHER" id="PTHR41523:SF8">
    <property type="entry name" value="ETHYLENE RESPONSE SENSOR PROTEIN"/>
    <property type="match status" value="1"/>
</dbReference>
<dbReference type="GO" id="GO:0004673">
    <property type="term" value="F:protein histidine kinase activity"/>
    <property type="evidence" value="ECO:0007669"/>
    <property type="project" value="UniProtKB-EC"/>
</dbReference>
<keyword evidence="8" id="KW-0472">Membrane</keyword>